<keyword evidence="3" id="KW-0963">Cytoplasm</keyword>
<dbReference type="AlphaFoldDB" id="A0A432WHP9"/>
<proteinExistence type="inferred from homology"/>
<dbReference type="GO" id="GO:0003727">
    <property type="term" value="F:single-stranded RNA binding"/>
    <property type="evidence" value="ECO:0007669"/>
    <property type="project" value="TreeGrafter"/>
</dbReference>
<evidence type="ECO:0000313" key="5">
    <source>
        <dbReference type="Proteomes" id="UP000287823"/>
    </source>
</evidence>
<dbReference type="EMBL" id="PIPO01000003">
    <property type="protein sequence ID" value="RUO33293.1"/>
    <property type="molecule type" value="Genomic_DNA"/>
</dbReference>
<dbReference type="GO" id="GO:0003690">
    <property type="term" value="F:double-stranded DNA binding"/>
    <property type="evidence" value="ECO:0007669"/>
    <property type="project" value="TreeGrafter"/>
</dbReference>
<reference evidence="4 5" key="1">
    <citation type="journal article" date="2011" name="Front. Microbiol.">
        <title>Genomic signatures of strain selection and enhancement in Bacillus atrophaeus var. globigii, a historical biowarfare simulant.</title>
        <authorList>
            <person name="Gibbons H.S."/>
            <person name="Broomall S.M."/>
            <person name="McNew L.A."/>
            <person name="Daligault H."/>
            <person name="Chapman C."/>
            <person name="Bruce D."/>
            <person name="Karavis M."/>
            <person name="Krepps M."/>
            <person name="McGregor P.A."/>
            <person name="Hong C."/>
            <person name="Park K.H."/>
            <person name="Akmal A."/>
            <person name="Feldman A."/>
            <person name="Lin J.S."/>
            <person name="Chang W.E."/>
            <person name="Higgs B.W."/>
            <person name="Demirev P."/>
            <person name="Lindquist J."/>
            <person name="Liem A."/>
            <person name="Fochler E."/>
            <person name="Read T.D."/>
            <person name="Tapia R."/>
            <person name="Johnson S."/>
            <person name="Bishop-Lilly K.A."/>
            <person name="Detter C."/>
            <person name="Han C."/>
            <person name="Sozhamannan S."/>
            <person name="Rosenzweig C.N."/>
            <person name="Skowronski E.W."/>
        </authorList>
    </citation>
    <scope>NUCLEOTIDE SEQUENCE [LARGE SCALE GENOMIC DNA]</scope>
    <source>
        <strain evidence="4 5">Y4G10-17</strain>
    </source>
</reference>
<organism evidence="4 5">
    <name type="scientific">Aliidiomarina soli</name>
    <dbReference type="NCBI Taxonomy" id="1928574"/>
    <lineage>
        <taxon>Bacteria</taxon>
        <taxon>Pseudomonadati</taxon>
        <taxon>Pseudomonadota</taxon>
        <taxon>Gammaproteobacteria</taxon>
        <taxon>Alteromonadales</taxon>
        <taxon>Idiomarinaceae</taxon>
        <taxon>Aliidiomarina</taxon>
    </lineage>
</organism>
<dbReference type="RefSeq" id="WP_126799010.1">
    <property type="nucleotide sequence ID" value="NZ_PIPO01000003.1"/>
</dbReference>
<name>A0A432WHP9_9GAMM</name>
<dbReference type="InterPro" id="IPR007358">
    <property type="entry name" value="Nucleoid_associated_NdpA"/>
</dbReference>
<evidence type="ECO:0000256" key="2">
    <source>
        <dbReference type="ARBA" id="ARBA00009035"/>
    </source>
</evidence>
<dbReference type="GO" id="GO:0043590">
    <property type="term" value="C:bacterial nucleoid"/>
    <property type="evidence" value="ECO:0007669"/>
    <property type="project" value="TreeGrafter"/>
</dbReference>
<sequence length="352" mass="39386">MNLSLENSVVHHVFQDPDGNIGLRLAPEPLLLKEEVEVLLEELNKVYNAKPAKGYASFVSPDDPRFQEAEGGESVPLPEFPKLLDSRLQNGIAFVDFSQQVARLLRNELEHYQFLESGFLLLAEYQQTGDSFLLVAFLPVKDGVTVSADLSVDRSSQLDISKVQLAARVNLSDYQTGISDSHYISFIKGRAGRKVAEFFLDFLGCAERVNAKKETDQLVQSVQELVRQDDLSPEVASEIRKDVYDYCGEQWSQGEQIRLSDIDTRLAEKGAGSLKAYSEQQGVSMAEEFPADRSSLRKLMKFQGQGGGMSVAFEQDMLGERVQYDPKTDTLTIVGTPPNLRDQLRRFYGQDS</sequence>
<accession>A0A432WHP9</accession>
<dbReference type="NCBIfam" id="NF001557">
    <property type="entry name" value="PRK00378.1"/>
    <property type="match status" value="1"/>
</dbReference>
<dbReference type="PANTHER" id="PTHR38772">
    <property type="match status" value="1"/>
</dbReference>
<evidence type="ECO:0000256" key="1">
    <source>
        <dbReference type="ARBA" id="ARBA00004453"/>
    </source>
</evidence>
<protein>
    <submittedName>
        <fullName evidence="4">Nucleoid-associated protein YejK</fullName>
    </submittedName>
</protein>
<comment type="caution">
    <text evidence="4">The sequence shown here is derived from an EMBL/GenBank/DDBJ whole genome shotgun (WGS) entry which is preliminary data.</text>
</comment>
<gene>
    <name evidence="4" type="ORF">CWE14_08715</name>
</gene>
<comment type="similarity">
    <text evidence="2">Belongs to the YejK family.</text>
</comment>
<dbReference type="Proteomes" id="UP000287823">
    <property type="component" value="Unassembled WGS sequence"/>
</dbReference>
<dbReference type="PANTHER" id="PTHR38772:SF1">
    <property type="entry name" value="NUCLEOID-ASSOCIATED PROTEIN YEJK"/>
    <property type="match status" value="1"/>
</dbReference>
<keyword evidence="5" id="KW-1185">Reference proteome</keyword>
<dbReference type="Pfam" id="PF04245">
    <property type="entry name" value="NA37"/>
    <property type="match status" value="1"/>
</dbReference>
<evidence type="ECO:0000256" key="3">
    <source>
        <dbReference type="ARBA" id="ARBA00022490"/>
    </source>
</evidence>
<evidence type="ECO:0000313" key="4">
    <source>
        <dbReference type="EMBL" id="RUO33293.1"/>
    </source>
</evidence>
<comment type="subcellular location">
    <subcellularLocation>
        <location evidence="1">Cytoplasm</location>
        <location evidence="1">Nucleoid</location>
    </subcellularLocation>
</comment>